<dbReference type="GO" id="GO:0015979">
    <property type="term" value="P:photosynthesis"/>
    <property type="evidence" value="ECO:0007669"/>
    <property type="project" value="UniProtKB-KW"/>
</dbReference>
<dbReference type="PANTHER" id="PTHR47199">
    <property type="entry name" value="PHOTOSYSTEM II STABILITY/ASSEMBLY FACTOR HCF136, CHLOROPLASTIC"/>
    <property type="match status" value="1"/>
</dbReference>
<feature type="domain" description="Photosynthesis system II assembly factor Ycf48/Hcf136-like" evidence="5">
    <location>
        <begin position="2"/>
        <end position="123"/>
    </location>
</feature>
<evidence type="ECO:0000313" key="7">
    <source>
        <dbReference type="Proteomes" id="UP001190700"/>
    </source>
</evidence>
<evidence type="ECO:0000256" key="2">
    <source>
        <dbReference type="ARBA" id="ARBA00023276"/>
    </source>
</evidence>
<keyword evidence="7" id="KW-1185">Reference proteome</keyword>
<organism evidence="6 7">
    <name type="scientific">Cymbomonas tetramitiformis</name>
    <dbReference type="NCBI Taxonomy" id="36881"/>
    <lineage>
        <taxon>Eukaryota</taxon>
        <taxon>Viridiplantae</taxon>
        <taxon>Chlorophyta</taxon>
        <taxon>Pyramimonadophyceae</taxon>
        <taxon>Pyramimonadales</taxon>
        <taxon>Pyramimonadaceae</taxon>
        <taxon>Cymbomonas</taxon>
    </lineage>
</organism>
<dbReference type="Proteomes" id="UP001190700">
    <property type="component" value="Unassembled WGS sequence"/>
</dbReference>
<keyword evidence="4" id="KW-0472">Membrane</keyword>
<keyword evidence="2" id="KW-0604">Photosystem II</keyword>
<reference evidence="6 7" key="1">
    <citation type="journal article" date="2015" name="Genome Biol. Evol.">
        <title>Comparative Genomics of a Bacterivorous Green Alga Reveals Evolutionary Causalities and Consequences of Phago-Mixotrophic Mode of Nutrition.</title>
        <authorList>
            <person name="Burns J.A."/>
            <person name="Paasch A."/>
            <person name="Narechania A."/>
            <person name="Kim E."/>
        </authorList>
    </citation>
    <scope>NUCLEOTIDE SEQUENCE [LARGE SCALE GENOMIC DNA]</scope>
    <source>
        <strain evidence="6 7">PLY_AMNH</strain>
    </source>
</reference>
<evidence type="ECO:0000256" key="3">
    <source>
        <dbReference type="SAM" id="MobiDB-lite"/>
    </source>
</evidence>
<feature type="compositionally biased region" description="Basic and acidic residues" evidence="3">
    <location>
        <begin position="588"/>
        <end position="602"/>
    </location>
</feature>
<feature type="compositionally biased region" description="Low complexity" evidence="3">
    <location>
        <begin position="882"/>
        <end position="896"/>
    </location>
</feature>
<feature type="compositionally biased region" description="Polar residues" evidence="3">
    <location>
        <begin position="376"/>
        <end position="391"/>
    </location>
</feature>
<dbReference type="SUPFAM" id="SSF50939">
    <property type="entry name" value="Sialidases"/>
    <property type="match status" value="1"/>
</dbReference>
<protein>
    <recommendedName>
        <fullName evidence="5">Photosynthesis system II assembly factor Ycf48/Hcf136-like domain-containing protein</fullName>
    </recommendedName>
</protein>
<keyword evidence="4" id="KW-0812">Transmembrane</keyword>
<dbReference type="InterPro" id="IPR028203">
    <property type="entry name" value="PSII_CF48-like_dom"/>
</dbReference>
<feature type="compositionally biased region" description="Low complexity" evidence="3">
    <location>
        <begin position="603"/>
        <end position="615"/>
    </location>
</feature>
<evidence type="ECO:0000256" key="1">
    <source>
        <dbReference type="ARBA" id="ARBA00022531"/>
    </source>
</evidence>
<evidence type="ECO:0000313" key="6">
    <source>
        <dbReference type="EMBL" id="KAK3271363.1"/>
    </source>
</evidence>
<dbReference type="EMBL" id="LGRX02009809">
    <property type="protein sequence ID" value="KAK3271363.1"/>
    <property type="molecule type" value="Genomic_DNA"/>
</dbReference>
<feature type="region of interest" description="Disordered" evidence="3">
    <location>
        <begin position="490"/>
        <end position="523"/>
    </location>
</feature>
<feature type="region of interest" description="Disordered" evidence="3">
    <location>
        <begin position="877"/>
        <end position="930"/>
    </location>
</feature>
<sequence>MLYDTALVTATEGWVVGADDTILHTSDQGATWQNCNTGVATCESCDPIRWRGVSFQSPQVGWAVGSYGIIAITGDSGATWHNQTSPGAGAPALHGVQALGAGRVVAVGERGTLLRAETGSAEWVPPEGYPAAVGEMDLRAVHFPDVDHGWAVGLENVPSSDGRGRVLHTADGGRNWTLQYYEDPVQLYTVLFANASIGWAAGGEGTVLRTDDGGAVWGRILSCAPNTTTLYAIAVDYEHGTVIYDPDTRMSRSVWDGSGYGVAVGAGGSICESNDGGRSFNVAVRSTSSTLKAVKQWGSGDDAEGDRGCWEMGLLAVGYSGVMLEFHSTSDEPWFVPVAMATMVVVLGVTLWGLGVQLRRAFLLNLAEAESLAASTTPSQDQPADSPNPNARTLPAPEPLLIVNAAFATQMAGLVAGSDFESSMLLLQHDSAAQSRKLPQDKAQAPAERSKGKASSKGMAVDNTGATSSNDAFRLAKAALNNPVAIDAPSEEAATEGDPTKPAASSVSKAPEEASSDAPSQERMGLAAPLTDVPDVLLASTAVPSFHGTPEQPATHPEQPVTHHQGHAVQHEDRGPEAVSSLPPLDLKPMRMDTTDRPHQEISDGSPTTPSTDTSAPFIPVAVTVPPQLDIPSPSSAAPANDGGGISPGSLPSELAVQQMALTNSSNPIVPPLPEPARSPTAVQSALPGMAAPDRGEVKLALNLLRPRQQSETDRQEVDPHTHLMLDAADLEQRHPPLGESKSTSFMGGLPRKPPQNRISHDGAEADGTRLAKAPLALPVTNNLFAKSHEGKAQGKRPGTANPKLAMQAVSDVAPASIISAKRHEQSLDGQMGNSAVAAADPEDDGSMLFQTRVPPVPRPASAQIGVAKSVPELKNEDTLQSMSSAGDVVSSSCASIPEGGKDPKTQGAKKTPSQSVRLQAKRPGYRYTE</sequence>
<name>A0AAE0G4I2_9CHLO</name>
<dbReference type="Pfam" id="PF14870">
    <property type="entry name" value="PSII_BNR"/>
    <property type="match status" value="1"/>
</dbReference>
<dbReference type="PANTHER" id="PTHR47199:SF2">
    <property type="entry name" value="PHOTOSYSTEM II STABILITY_ASSEMBLY FACTOR HCF136, CHLOROPLASTIC"/>
    <property type="match status" value="1"/>
</dbReference>
<keyword evidence="4" id="KW-1133">Transmembrane helix</keyword>
<dbReference type="AlphaFoldDB" id="A0AAE0G4I2"/>
<feature type="transmembrane region" description="Helical" evidence="4">
    <location>
        <begin position="334"/>
        <end position="354"/>
    </location>
</feature>
<dbReference type="SUPFAM" id="SSF110296">
    <property type="entry name" value="Oligoxyloglucan reducing end-specific cellobiohydrolase"/>
    <property type="match status" value="1"/>
</dbReference>
<proteinExistence type="predicted"/>
<evidence type="ECO:0000256" key="4">
    <source>
        <dbReference type="SAM" id="Phobius"/>
    </source>
</evidence>
<dbReference type="GO" id="GO:0009523">
    <property type="term" value="C:photosystem II"/>
    <property type="evidence" value="ECO:0007669"/>
    <property type="project" value="UniProtKB-KW"/>
</dbReference>
<evidence type="ECO:0000259" key="5">
    <source>
        <dbReference type="Pfam" id="PF14870"/>
    </source>
</evidence>
<dbReference type="InterPro" id="IPR036278">
    <property type="entry name" value="Sialidase_sf"/>
</dbReference>
<accession>A0AAE0G4I2</accession>
<dbReference type="InterPro" id="IPR015943">
    <property type="entry name" value="WD40/YVTN_repeat-like_dom_sf"/>
</dbReference>
<comment type="caution">
    <text evidence="6">The sequence shown here is derived from an EMBL/GenBank/DDBJ whole genome shotgun (WGS) entry which is preliminary data.</text>
</comment>
<feature type="region of interest" description="Disordered" evidence="3">
    <location>
        <begin position="544"/>
        <end position="652"/>
    </location>
</feature>
<gene>
    <name evidence="6" type="ORF">CYMTET_20279</name>
</gene>
<feature type="compositionally biased region" description="Basic residues" evidence="3">
    <location>
        <begin position="920"/>
        <end position="930"/>
    </location>
</feature>
<keyword evidence="1" id="KW-0602">Photosynthesis</keyword>
<dbReference type="Gene3D" id="2.130.10.10">
    <property type="entry name" value="YVTN repeat-like/Quinoprotein amine dehydrogenase"/>
    <property type="match status" value="1"/>
</dbReference>
<feature type="region of interest" description="Disordered" evidence="3">
    <location>
        <begin position="433"/>
        <end position="467"/>
    </location>
</feature>
<feature type="region of interest" description="Disordered" evidence="3">
    <location>
        <begin position="374"/>
        <end position="395"/>
    </location>
</feature>